<sequence length="248" mass="28802">RPEFALCKYNEVSNTFWFGNNGIWDNRIDHGQGYGKFSLDFHKKMTYTFSCPPLVAAGRRGTLRYQKEVWNHYTKWGLPSYLGYEKKKYISTPTPFNPHFPLVGFSFVPRQGGPFGFPYEMFDYGSIDGGYWLTDISKAAQNWYVDASKNCNINIMGEDWIYMEIDKYNTMDEIEPYSENTAALYNNDYSGKVNSAFAKIPVQCTSFSQIYDSNQAFLSNISHYNPPLERVSKLQFTFRYHDGRLVDS</sequence>
<evidence type="ECO:0000313" key="1">
    <source>
        <dbReference type="EMBL" id="GAG35488.1"/>
    </source>
</evidence>
<dbReference type="EMBL" id="BARS01045685">
    <property type="protein sequence ID" value="GAG35488.1"/>
    <property type="molecule type" value="Genomic_DNA"/>
</dbReference>
<organism evidence="1">
    <name type="scientific">marine sediment metagenome</name>
    <dbReference type="NCBI Taxonomy" id="412755"/>
    <lineage>
        <taxon>unclassified sequences</taxon>
        <taxon>metagenomes</taxon>
        <taxon>ecological metagenomes</taxon>
    </lineage>
</organism>
<name>X0XFT7_9ZZZZ</name>
<feature type="non-terminal residue" evidence="1">
    <location>
        <position position="248"/>
    </location>
</feature>
<gene>
    <name evidence="1" type="ORF">S01H1_68870</name>
</gene>
<dbReference type="AlphaFoldDB" id="X0XFT7"/>
<comment type="caution">
    <text evidence="1">The sequence shown here is derived from an EMBL/GenBank/DDBJ whole genome shotgun (WGS) entry which is preliminary data.</text>
</comment>
<protein>
    <submittedName>
        <fullName evidence="1">Uncharacterized protein</fullName>
    </submittedName>
</protein>
<proteinExistence type="predicted"/>
<feature type="non-terminal residue" evidence="1">
    <location>
        <position position="1"/>
    </location>
</feature>
<accession>X0XFT7</accession>
<reference evidence="1" key="1">
    <citation type="journal article" date="2014" name="Front. Microbiol.">
        <title>High frequency of phylogenetically diverse reductive dehalogenase-homologous genes in deep subseafloor sedimentary metagenomes.</title>
        <authorList>
            <person name="Kawai M."/>
            <person name="Futagami T."/>
            <person name="Toyoda A."/>
            <person name="Takaki Y."/>
            <person name="Nishi S."/>
            <person name="Hori S."/>
            <person name="Arai W."/>
            <person name="Tsubouchi T."/>
            <person name="Morono Y."/>
            <person name="Uchiyama I."/>
            <person name="Ito T."/>
            <person name="Fujiyama A."/>
            <person name="Inagaki F."/>
            <person name="Takami H."/>
        </authorList>
    </citation>
    <scope>NUCLEOTIDE SEQUENCE</scope>
    <source>
        <strain evidence="1">Expedition CK06-06</strain>
    </source>
</reference>